<dbReference type="GO" id="GO:0097431">
    <property type="term" value="C:mitotic spindle pole"/>
    <property type="evidence" value="ECO:0007669"/>
    <property type="project" value="TreeGrafter"/>
</dbReference>
<evidence type="ECO:0000259" key="10">
    <source>
        <dbReference type="PROSITE" id="PS50222"/>
    </source>
</evidence>
<dbReference type="GO" id="GO:0034454">
    <property type="term" value="P:microtubule anchoring at centrosome"/>
    <property type="evidence" value="ECO:0007669"/>
    <property type="project" value="TreeGrafter"/>
</dbReference>
<feature type="coiled-coil region" evidence="8">
    <location>
        <begin position="853"/>
        <end position="937"/>
    </location>
</feature>
<keyword evidence="3" id="KW-0597">Phosphoprotein</keyword>
<feature type="coiled-coil region" evidence="8">
    <location>
        <begin position="1894"/>
        <end position="2149"/>
    </location>
</feature>
<feature type="coiled-coil region" evidence="8">
    <location>
        <begin position="1173"/>
        <end position="1262"/>
    </location>
</feature>
<proteinExistence type="predicted"/>
<dbReference type="EMBL" id="DYDO01000013">
    <property type="protein sequence ID" value="DBA14496.1"/>
    <property type="molecule type" value="Genomic_DNA"/>
</dbReference>
<dbReference type="GO" id="GO:0090222">
    <property type="term" value="P:centrosome-templated microtubule nucleation"/>
    <property type="evidence" value="ECO:0007669"/>
    <property type="project" value="TreeGrafter"/>
</dbReference>
<dbReference type="GO" id="GO:0005874">
    <property type="term" value="C:microtubule"/>
    <property type="evidence" value="ECO:0007669"/>
    <property type="project" value="UniProtKB-KW"/>
</dbReference>
<keyword evidence="12" id="KW-1185">Reference proteome</keyword>
<dbReference type="FunFam" id="1.10.238.10:FF:000094">
    <property type="entry name" value="ninein isoform X7"/>
    <property type="match status" value="1"/>
</dbReference>
<comment type="subcellular location">
    <subcellularLocation>
        <location evidence="1">Cytoplasm</location>
        <location evidence="1">Cytoskeleton</location>
        <location evidence="1">Microtubule organizing center</location>
        <location evidence="1">Centrosome</location>
    </subcellularLocation>
</comment>
<dbReference type="InterPro" id="IPR011992">
    <property type="entry name" value="EF-hand-dom_pair"/>
</dbReference>
<feature type="coiled-coil region" evidence="8">
    <location>
        <begin position="967"/>
        <end position="1061"/>
    </location>
</feature>
<evidence type="ECO:0000256" key="3">
    <source>
        <dbReference type="ARBA" id="ARBA00022553"/>
    </source>
</evidence>
<comment type="caution">
    <text evidence="11">The sequence shown here is derived from an EMBL/GenBank/DDBJ whole genome shotgun (WGS) entry which is preliminary data.</text>
</comment>
<evidence type="ECO:0000256" key="8">
    <source>
        <dbReference type="SAM" id="Coils"/>
    </source>
</evidence>
<dbReference type="SUPFAM" id="SSF47473">
    <property type="entry name" value="EF-hand"/>
    <property type="match status" value="1"/>
</dbReference>
<dbReference type="PROSITE" id="PS50222">
    <property type="entry name" value="EF_HAND_2"/>
    <property type="match status" value="1"/>
</dbReference>
<gene>
    <name evidence="11" type="ORF">GDO54_005454</name>
</gene>
<name>A0AAV2ZRQ6_PYXAD</name>
<reference evidence="11" key="1">
    <citation type="thesis" date="2020" institute="ProQuest LLC" country="789 East Eisenhower Parkway, Ann Arbor, MI, USA">
        <title>Comparative Genomics and Chromosome Evolution.</title>
        <authorList>
            <person name="Mudd A.B."/>
        </authorList>
    </citation>
    <scope>NUCLEOTIDE SEQUENCE</scope>
    <source>
        <strain evidence="11">1538</strain>
        <tissue evidence="11">Blood</tissue>
    </source>
</reference>
<dbReference type="GO" id="GO:0000242">
    <property type="term" value="C:pericentriolar material"/>
    <property type="evidence" value="ECO:0007669"/>
    <property type="project" value="TreeGrafter"/>
</dbReference>
<evidence type="ECO:0000313" key="11">
    <source>
        <dbReference type="EMBL" id="DBA14496.1"/>
    </source>
</evidence>
<dbReference type="PANTHER" id="PTHR18905:SF11">
    <property type="entry name" value="NINEIN"/>
    <property type="match status" value="1"/>
</dbReference>
<evidence type="ECO:0000256" key="2">
    <source>
        <dbReference type="ARBA" id="ARBA00022490"/>
    </source>
</evidence>
<evidence type="ECO:0000256" key="9">
    <source>
        <dbReference type="SAM" id="MobiDB-lite"/>
    </source>
</evidence>
<keyword evidence="6 8" id="KW-0175">Coiled coil</keyword>
<dbReference type="PANTHER" id="PTHR18905">
    <property type="entry name" value="NINEIN"/>
    <property type="match status" value="1"/>
</dbReference>
<evidence type="ECO:0000256" key="4">
    <source>
        <dbReference type="ARBA" id="ARBA00022701"/>
    </source>
</evidence>
<protein>
    <recommendedName>
        <fullName evidence="10">EF-hand domain-containing protein</fullName>
    </recommendedName>
</protein>
<feature type="compositionally biased region" description="Basic and acidic residues" evidence="9">
    <location>
        <begin position="1114"/>
        <end position="1126"/>
    </location>
</feature>
<feature type="coiled-coil region" evidence="8">
    <location>
        <begin position="436"/>
        <end position="562"/>
    </location>
</feature>
<organism evidence="11 12">
    <name type="scientific">Pyxicephalus adspersus</name>
    <name type="common">African bullfrog</name>
    <dbReference type="NCBI Taxonomy" id="30357"/>
    <lineage>
        <taxon>Eukaryota</taxon>
        <taxon>Metazoa</taxon>
        <taxon>Chordata</taxon>
        <taxon>Craniata</taxon>
        <taxon>Vertebrata</taxon>
        <taxon>Euteleostomi</taxon>
        <taxon>Amphibia</taxon>
        <taxon>Batrachia</taxon>
        <taxon>Anura</taxon>
        <taxon>Neobatrachia</taxon>
        <taxon>Ranoidea</taxon>
        <taxon>Pyxicephalidae</taxon>
        <taxon>Pyxicephalinae</taxon>
        <taxon>Pyxicephalus</taxon>
    </lineage>
</organism>
<keyword evidence="5" id="KW-0677">Repeat</keyword>
<keyword evidence="4" id="KW-0493">Microtubule</keyword>
<feature type="compositionally biased region" description="Basic and acidic residues" evidence="9">
    <location>
        <begin position="1135"/>
        <end position="1153"/>
    </location>
</feature>
<feature type="coiled-coil region" evidence="8">
    <location>
        <begin position="1544"/>
        <end position="1623"/>
    </location>
</feature>
<accession>A0AAV2ZRQ6</accession>
<dbReference type="GO" id="GO:0051642">
    <property type="term" value="P:centrosome localization"/>
    <property type="evidence" value="ECO:0007669"/>
    <property type="project" value="TreeGrafter"/>
</dbReference>
<feature type="region of interest" description="Disordered" evidence="9">
    <location>
        <begin position="114"/>
        <end position="139"/>
    </location>
</feature>
<keyword evidence="2" id="KW-0963">Cytoplasm</keyword>
<sequence>MEQDQYEARLKELFDSFDTTGTGSLGQEELTDLCHMLQLEEVAPSLQQALLQDNPHSRVHFDQFKEALIDVLSSTLSNKENCPEPDCSLEAQPKYIKDGKRYGRRSMPELQDSLEEFDEETVIEPEEEGTRSSQVSSRNCEEHWKNEEGEEYEAEGQLRFWNPDDLNASQTTLSPDDQDWVEEKLQLICEDLGITRDGHLHRKKLLSICEQYGFQNLDKEALEDALQNLDHDETMSLQDFFYEVCKNTKPPTPSSSTPYRQLKRHLSLQPYDESGRRTMTPSAMSGTIGLRLFSKFDDGTGYGCVEDIIDMWHEEGLDNSQAILKALDFSLEGKINLAELTMTLENELLITKNEIYQAALVSFRSEIRHLLEKLDQTAREKEKLRMDLEKNEKQKNLLALEVDDHHAAIERRNEYNLRKLDEEYKERTAALKSELRIEREQMFQQANCQRQELEQELEKIKMEENYLRDRLTLSIKENSRMENELLETTEKLVECEALTAKLQKNLDNILREKFGDLDPSYVEFFSHEERLLQLRNEYERQRRELQDRIDELQLELEDYRAQGVRGFRYSLKNSLFDEMDNKNSVECDQGIGSEDCPPLNMSIEAEMAIEHMREQHQREVEKLTLELENKTVHYEEKLKEANHCFEKEHEALKEKLDNEIHKAEEQIKIFKMKHLELEAEIQRLKEEQQRAECMHQDLISRMEEEFYLQKQQLIGKEATLQLQLEEARQTYHKEKEELVQRAEDIEKEAEARLVELVTTYEEKKNQLEQSFHDQISGFQENHDLETQELKRQLLEQHQQEAEMQREEMETEYNRRILVIKSQFAQDLALAEKTYKDDSVSLEKRFQNDLQGLLDQHAEERAQWAFEKEELLQEHLETQERLIEKIEQEKLTCSQLSQEKDTLEKSYKELVNILKFEKEQIEKELENLRVESKQTEDILAKKVLQLESDLREELCERDEQLCQADKEVLRLQKTIAELEKQLKSLQKQSEFEKAEMYSKLTAAEEAYKEMCKNTEEKRLEMLEEITRLQNTINELKDETSHLSKIQTEFKLMEKEHSELKNVLSELHNCSASIEKERHAHRNLQNVHEQMVKENIVLQSEISKLKLNATKKEIGKTQEVDETEERKQALTQEVDEREERKQALKSEEMPLKDGNEQPCHTKKASLSLETIDKLKKDHAAEKQKFEAKLSKSEERYKELFDCTNAKRQEMLLEISSLQSTIGELQNEISLSKANHDYMLMMKENEELKEKVSHLQEKMLLTEEDGSLKNLQKIHEKTIQENIKLLSEISEMKKQLEHGKVMAKENPASEKLLNDLHEKSEELFYAETNVQLLHEALQTVEQDRMAERECFKSKQLQSEELYKVISELENASVNFDEGGVFRNLQSAHEQTVKENVRLLTEVSKLQKKLGLLENKACEESIMDQLDMIKIEDDQTAHKQPEGNALFKTEDIAIGEFKKTIDNVNMKLQKKTKELEDTTKVLCQLEKGYKDVKIENDHLKTQVVAIQEKLKNVNLEYDQVKKAIRLEEITLPELEDSNISIPGLKLLLAVAKKESLHLQENLNAMELRNIEAIENNRTLSSEVSWLQNEIQNMEEITEASLKLENLYDETRKENEELKSLVHMMQDKICVLEKKPLAKSLLRNRGIQTDPQAKIKGQSPRCLQDVGLPIQMRKEEDLAKLGSSKRNLSHETTEDNVLEGDLKESSSHHMSMNLETEKTEGRFAVENKMTEVQKMMEHLRAENITLLEENSALTEQIATLKEEEESSTQKMVNLETIQNEKFALEKMVTELKSRNEQLVSENEELFLKNSKNQENLQDLNCRLMMFLKQKDRKDSAKGLEDWQKEKCQVREEIEGYRSKIFDFEQELSQIKVHNRFLDQENTLLKQEIETKELAKCSEITDLKNEISLMKTKNEKLLKEVETLGEELGNCVSKSAKVGYLENKITSLKQEQKTWEQQSNSLRSQLAMSQEKIQNLEESLQNVNLQMSRIKSDLRVAQQEKESLKQEVMSLHKQLQNSNTKKQVLEMAIQSSGLQNQQKKQYWDDLEQLMEQEQQLLRQENERLQQEVHNTKSDLAQTREKVRQLESTVISLKHQKQGNQSSLVKALEQEKSSLRRECDQLQLELTAANRKISQLSSLEREMETLKMETEGLRTKQGKFDDHLMEMLHSPTSLSHSHSQLQQQACATVPRDQYLQLQQQLQQAERSNQQLRAALDNRRADGNPPQDDHETLLKKMEVRMMDVEQKLRIVKMFLKEKVNQLKEQVTRNSMADAKIKDLYVENSQLLKALELSEQRQQTTEKKNYLLEEKISGLSKIVRDLTPKSPGGGHSHQRRA</sequence>
<evidence type="ECO:0000313" key="12">
    <source>
        <dbReference type="Proteomes" id="UP001181693"/>
    </source>
</evidence>
<dbReference type="Proteomes" id="UP001181693">
    <property type="component" value="Unassembled WGS sequence"/>
</dbReference>
<keyword evidence="7" id="KW-0206">Cytoskeleton</keyword>
<feature type="domain" description="EF-hand" evidence="10">
    <location>
        <begin position="5"/>
        <end position="40"/>
    </location>
</feature>
<evidence type="ECO:0000256" key="5">
    <source>
        <dbReference type="ARBA" id="ARBA00022737"/>
    </source>
</evidence>
<feature type="coiled-coil region" evidence="8">
    <location>
        <begin position="2187"/>
        <end position="2257"/>
    </location>
</feature>
<dbReference type="GO" id="GO:0005814">
    <property type="term" value="C:centriole"/>
    <property type="evidence" value="ECO:0007669"/>
    <property type="project" value="TreeGrafter"/>
</dbReference>
<feature type="coiled-coil region" evidence="8">
    <location>
        <begin position="360"/>
        <end position="401"/>
    </location>
</feature>
<evidence type="ECO:0000256" key="6">
    <source>
        <dbReference type="ARBA" id="ARBA00023054"/>
    </source>
</evidence>
<feature type="region of interest" description="Disordered" evidence="9">
    <location>
        <begin position="1114"/>
        <end position="1158"/>
    </location>
</feature>
<feature type="coiled-coil region" evidence="8">
    <location>
        <begin position="1724"/>
        <end position="1803"/>
    </location>
</feature>
<dbReference type="GO" id="GO:0097539">
    <property type="term" value="C:ciliary transition fiber"/>
    <property type="evidence" value="ECO:0007669"/>
    <property type="project" value="TreeGrafter"/>
</dbReference>
<feature type="compositionally biased region" description="Acidic residues" evidence="9">
    <location>
        <begin position="114"/>
        <end position="127"/>
    </location>
</feature>
<feature type="region of interest" description="Disordered" evidence="9">
    <location>
        <begin position="1675"/>
        <end position="1704"/>
    </location>
</feature>
<evidence type="ECO:0000256" key="1">
    <source>
        <dbReference type="ARBA" id="ARBA00004300"/>
    </source>
</evidence>
<evidence type="ECO:0000256" key="7">
    <source>
        <dbReference type="ARBA" id="ARBA00023212"/>
    </source>
</evidence>
<feature type="coiled-coil region" evidence="8">
    <location>
        <begin position="1457"/>
        <end position="1519"/>
    </location>
</feature>
<feature type="coiled-coil region" evidence="8">
    <location>
        <begin position="613"/>
        <end position="814"/>
    </location>
</feature>
<dbReference type="InterPro" id="IPR002048">
    <property type="entry name" value="EF_hand_dom"/>
</dbReference>
<dbReference type="GO" id="GO:0005509">
    <property type="term" value="F:calcium ion binding"/>
    <property type="evidence" value="ECO:0007669"/>
    <property type="project" value="InterPro"/>
</dbReference>